<dbReference type="Proteomes" id="UP001225356">
    <property type="component" value="Unassembled WGS sequence"/>
</dbReference>
<evidence type="ECO:0000313" key="1">
    <source>
        <dbReference type="EMBL" id="MDP9850169.1"/>
    </source>
</evidence>
<dbReference type="EMBL" id="JAUSQU010000001">
    <property type="protein sequence ID" value="MDP9850169.1"/>
    <property type="molecule type" value="Genomic_DNA"/>
</dbReference>
<keyword evidence="2" id="KW-1185">Reference proteome</keyword>
<organism evidence="1 2">
    <name type="scientific">Streptosporangium lutulentum</name>
    <dbReference type="NCBI Taxonomy" id="1461250"/>
    <lineage>
        <taxon>Bacteria</taxon>
        <taxon>Bacillati</taxon>
        <taxon>Actinomycetota</taxon>
        <taxon>Actinomycetes</taxon>
        <taxon>Streptosporangiales</taxon>
        <taxon>Streptosporangiaceae</taxon>
        <taxon>Streptosporangium</taxon>
    </lineage>
</organism>
<comment type="caution">
    <text evidence="1">The sequence shown here is derived from an EMBL/GenBank/DDBJ whole genome shotgun (WGS) entry which is preliminary data.</text>
</comment>
<name>A0ABT9QTU0_9ACTN</name>
<dbReference type="RefSeq" id="WP_307568426.1">
    <property type="nucleotide sequence ID" value="NZ_JAUSQU010000001.1"/>
</dbReference>
<reference evidence="1 2" key="1">
    <citation type="submission" date="2023-07" db="EMBL/GenBank/DDBJ databases">
        <title>Sequencing the genomes of 1000 actinobacteria strains.</title>
        <authorList>
            <person name="Klenk H.-P."/>
        </authorList>
    </citation>
    <scope>NUCLEOTIDE SEQUENCE [LARGE SCALE GENOMIC DNA]</scope>
    <source>
        <strain evidence="1 2">DSM 46740</strain>
    </source>
</reference>
<gene>
    <name evidence="1" type="ORF">J2853_009380</name>
</gene>
<sequence length="77" mass="8264">MRTGTAPRILAGLRNPAVGLARLIGWIAIAAAVDHYRSHPARGLRPPGLTTWERFSPGSPGRPHRLHETGCPCFGDA</sequence>
<protein>
    <submittedName>
        <fullName evidence="1">Uncharacterized protein</fullName>
    </submittedName>
</protein>
<proteinExistence type="predicted"/>
<accession>A0ABT9QTU0</accession>
<evidence type="ECO:0000313" key="2">
    <source>
        <dbReference type="Proteomes" id="UP001225356"/>
    </source>
</evidence>